<proteinExistence type="predicted"/>
<dbReference type="SUPFAM" id="SSF69118">
    <property type="entry name" value="AhpD-like"/>
    <property type="match status" value="1"/>
</dbReference>
<keyword evidence="2" id="KW-0575">Peroxidase</keyword>
<dbReference type="InterPro" id="IPR003779">
    <property type="entry name" value="CMD-like"/>
</dbReference>
<evidence type="ECO:0000313" key="3">
    <source>
        <dbReference type="Proteomes" id="UP000199614"/>
    </source>
</evidence>
<dbReference type="PANTHER" id="PTHR34846:SF5">
    <property type="entry name" value="CARBOXYMUCONOLACTONE DECARBOXYLASE-LIKE DOMAIN-CONTAINING PROTEIN"/>
    <property type="match status" value="1"/>
</dbReference>
<dbReference type="AlphaFoldDB" id="A0A1I5AM94"/>
<name>A0A1I5AM94_PSUAM</name>
<keyword evidence="2" id="KW-0560">Oxidoreductase</keyword>
<gene>
    <name evidence="2" type="ORF">SAMN05216207_101850</name>
</gene>
<dbReference type="STRING" id="260086.SAMN05216207_101850"/>
<dbReference type="EMBL" id="FOUY01000018">
    <property type="protein sequence ID" value="SFN63548.1"/>
    <property type="molecule type" value="Genomic_DNA"/>
</dbReference>
<accession>A0A1I5AM94</accession>
<feature type="domain" description="Carboxymuconolactone decarboxylase-like" evidence="1">
    <location>
        <begin position="33"/>
        <end position="114"/>
    </location>
</feature>
<dbReference type="Pfam" id="PF02627">
    <property type="entry name" value="CMD"/>
    <property type="match status" value="1"/>
</dbReference>
<organism evidence="2 3">
    <name type="scientific">Pseudonocardia ammonioxydans</name>
    <dbReference type="NCBI Taxonomy" id="260086"/>
    <lineage>
        <taxon>Bacteria</taxon>
        <taxon>Bacillati</taxon>
        <taxon>Actinomycetota</taxon>
        <taxon>Actinomycetes</taxon>
        <taxon>Pseudonocardiales</taxon>
        <taxon>Pseudonocardiaceae</taxon>
        <taxon>Pseudonocardia</taxon>
    </lineage>
</organism>
<dbReference type="PANTHER" id="PTHR34846">
    <property type="entry name" value="4-CARBOXYMUCONOLACTONE DECARBOXYLASE FAMILY PROTEIN (AFU_ORTHOLOGUE AFUA_6G11590)"/>
    <property type="match status" value="1"/>
</dbReference>
<reference evidence="2 3" key="1">
    <citation type="submission" date="2016-10" db="EMBL/GenBank/DDBJ databases">
        <authorList>
            <person name="de Groot N.N."/>
        </authorList>
    </citation>
    <scope>NUCLEOTIDE SEQUENCE [LARGE SCALE GENOMIC DNA]</scope>
    <source>
        <strain evidence="2 3">CGMCC 4.1877</strain>
    </source>
</reference>
<dbReference type="GO" id="GO:0051920">
    <property type="term" value="F:peroxiredoxin activity"/>
    <property type="evidence" value="ECO:0007669"/>
    <property type="project" value="InterPro"/>
</dbReference>
<evidence type="ECO:0000313" key="2">
    <source>
        <dbReference type="EMBL" id="SFN63548.1"/>
    </source>
</evidence>
<dbReference type="Proteomes" id="UP000199614">
    <property type="component" value="Unassembled WGS sequence"/>
</dbReference>
<evidence type="ECO:0000259" key="1">
    <source>
        <dbReference type="Pfam" id="PF02627"/>
    </source>
</evidence>
<dbReference type="Gene3D" id="1.20.1290.10">
    <property type="entry name" value="AhpD-like"/>
    <property type="match status" value="1"/>
</dbReference>
<keyword evidence="3" id="KW-1185">Reference proteome</keyword>
<sequence>MGLLNAAITSVLGVVAGTERPNLFTTLARHRRMFRPWLRFAATLMPAGTLPSADTELVILRVAHRCGCDYEWHHHTGLAREAGLTGPQIEAVRGGVDDPVWTPRQRLLLTAADELHATRTISDETWRELTAELAQHQLVELPVLVGHYEMLAMTIHALRIQPDRPRPDTAPVRLVRAVRSRLRGRAA</sequence>
<dbReference type="InterPro" id="IPR029032">
    <property type="entry name" value="AhpD-like"/>
</dbReference>
<dbReference type="OrthoDB" id="4704294at2"/>
<protein>
    <submittedName>
        <fullName evidence="2">Alkylhydroperoxidase AhpD family core domain-containing protein</fullName>
    </submittedName>
</protein>